<sequence>MPDYVCSACFEDEDLSAWISRNGEHQRCDFCGRIDAPAVEFKGVSDFITACIEKYWGRAVDQMPYETAEGGYIGGNTWDTYDLLRDEIALSLPRDHKGKLFYALLHALPDETWCDHDWTCLDLDQALLTSWESFCETVKHRRRFFFHSTGSDDVDSYTPASLLATIASASREMGLVREIEEGTSLWRARTNLPSDRRELASEYGTPPLEFATQSNRMNPPGIPMLYVASSRRTAVMETRVTRADVGRWLALKPLRVLDLRELPAVPGLFSEVGRQRRLVLRFLHAFAADVMKPVERDERVHIDYLPSQVVTEFLRDFAFPGGRLDGIAYGSTVHRQGWNVVLFAEPVHLGLQESNWRKVDPWLRFDGASAFSTES</sequence>
<name>A0A9X4LKG5_9BURK</name>
<gene>
    <name evidence="2" type="ORF">EXJ73_16955</name>
</gene>
<reference evidence="2" key="1">
    <citation type="submission" date="2019-02" db="EMBL/GenBank/DDBJ databases">
        <title>Draft genome of the type strain Pelomonas aquatica CCUG 52575T.</title>
        <authorList>
            <person name="Gomila M."/>
            <person name="Lalucat J."/>
        </authorList>
    </citation>
    <scope>NUCLEOTIDE SEQUENCE</scope>
    <source>
        <strain evidence="2">CCUG 52575</strain>
    </source>
</reference>
<organism evidence="2 3">
    <name type="scientific">Pelomonas aquatica</name>
    <dbReference type="NCBI Taxonomy" id="431058"/>
    <lineage>
        <taxon>Bacteria</taxon>
        <taxon>Pseudomonadati</taxon>
        <taxon>Pseudomonadota</taxon>
        <taxon>Betaproteobacteria</taxon>
        <taxon>Burkholderiales</taxon>
        <taxon>Sphaerotilaceae</taxon>
        <taxon>Roseateles</taxon>
    </lineage>
</organism>
<feature type="domain" description="RES" evidence="1">
    <location>
        <begin position="200"/>
        <end position="353"/>
    </location>
</feature>
<dbReference type="Pfam" id="PF18870">
    <property type="entry name" value="HEPN_RES_NTD1"/>
    <property type="match status" value="1"/>
</dbReference>
<evidence type="ECO:0000259" key="1">
    <source>
        <dbReference type="SMART" id="SM00953"/>
    </source>
</evidence>
<dbReference type="Pfam" id="PF08808">
    <property type="entry name" value="RES"/>
    <property type="match status" value="1"/>
</dbReference>
<proteinExistence type="predicted"/>
<accession>A0A9X4LKG5</accession>
<evidence type="ECO:0000313" key="2">
    <source>
        <dbReference type="EMBL" id="MDG0864152.1"/>
    </source>
</evidence>
<dbReference type="RefSeq" id="WP_268153649.1">
    <property type="nucleotide sequence ID" value="NZ_JAPPUW010000025.1"/>
</dbReference>
<dbReference type="InterPro" id="IPR014914">
    <property type="entry name" value="RES_dom"/>
</dbReference>
<dbReference type="EMBL" id="SGUG01000028">
    <property type="protein sequence ID" value="MDG0864152.1"/>
    <property type="molecule type" value="Genomic_DNA"/>
</dbReference>
<dbReference type="Proteomes" id="UP001152766">
    <property type="component" value="Unassembled WGS sequence"/>
</dbReference>
<dbReference type="SMART" id="SM00953">
    <property type="entry name" value="RES"/>
    <property type="match status" value="1"/>
</dbReference>
<dbReference type="AlphaFoldDB" id="A0A9X4LKG5"/>
<evidence type="ECO:0000313" key="3">
    <source>
        <dbReference type="Proteomes" id="UP001152766"/>
    </source>
</evidence>
<comment type="caution">
    <text evidence="2">The sequence shown here is derived from an EMBL/GenBank/DDBJ whole genome shotgun (WGS) entry which is preliminary data.</text>
</comment>
<protein>
    <submittedName>
        <fullName evidence="2">RES domain-containing protein</fullName>
    </submittedName>
</protein>
<dbReference type="InterPro" id="IPR041206">
    <property type="entry name" value="HEPN/RES_NTD1"/>
</dbReference>
<keyword evidence="3" id="KW-1185">Reference proteome</keyword>